<protein>
    <submittedName>
        <fullName evidence="1">Putative virion core protein</fullName>
    </submittedName>
</protein>
<name>A0A6M3IJ21_9ZZZZ</name>
<accession>A0A6M3IJ21</accession>
<dbReference type="AlphaFoldDB" id="A0A6M3IJ21"/>
<dbReference type="EMBL" id="MT141217">
    <property type="protein sequence ID" value="QJA56422.1"/>
    <property type="molecule type" value="Genomic_DNA"/>
</dbReference>
<sequence>MALRDIDIYRQNLRPSSRFGNPYLRQGLNPLQTQQAGPKNWWQWLTPWKEEKGENFLTGVGDVFRSVGTPFAAPILRAQMTPQEKAKMDVEWNKDPWSSMFGKESSIGQKYEEMPWWAKLAAETPAFLLGGGIAGAGIKGLGSLGARAGAGAATRGAARLGQAALTPLGGGGKGVFQAAGKAGGLSGRAAQAISAPMAGMEAATGAVLGGAGKLGMKALEKVLPLKPGIVAGKIVLPSSQMLDARFVQDFPRRLAQWAESKPLLNKVVQAVGGKSAFIRPASGEPKDIVMKELVKRDVVLGMRSSVQGFYMPKLQRYGDPMKLLKISEKGVVGATKQKGYLYDVLENPKNYTFLDDMAKQYVDDVRGIVDDIYQLAGKEGVKHPDDIIIHRIVKGKNLPKGFEEAEFGSFFERERFYKTMKEGVDAGMEYGLNPNESVMSTINHYIKRIGDERLKKAVKPFRLKGSASLAAGARETSIHPAFIRKAYAGKQVIGEGEEAVTKVFTKMRPGVFPSEVVKVAENYLKDEGQRWLKGVSEVSGVGRLLVAAMDFSAPFIQGLPILGRRPDVWAKATAKHYGFFIQPKNLYKYMTDPAVMATRTERILYGGSSSPFEFFEALAPVKKGITAVAEKARVPQVGKVIAKGIEQSYGRAEAAFTGFGEMARNEMWKALKRPNMSESQLTELATVIDRMTGTMSTEALGLGLSQRQFESAFMFFAPRYTRAGLTLVSDVFKGGLTGAEARKALGGVMAGGAAMYTGICKALGQEPNFDPSTGEFMTIKVGDDHIGIGGMITSLARLGADVIATTAENPMDLFMPFKDKRLNRWDNPFIKFLYSRAAPFTSLTVGAAVENADYFGRPMEDLSDWARFLADKVTPIATQRIAPWAEETVTPLGIAGELTGMRTWGERKVITPEQQKRVAYQEIEDKVWGQYPTEYININSEVNKLEQTDKYRAKRLLMQYPGLVMARKRIDIEKRRWLLQSRRLSA</sequence>
<organism evidence="1">
    <name type="scientific">viral metagenome</name>
    <dbReference type="NCBI Taxonomy" id="1070528"/>
    <lineage>
        <taxon>unclassified sequences</taxon>
        <taxon>metagenomes</taxon>
        <taxon>organismal metagenomes</taxon>
    </lineage>
</organism>
<reference evidence="1" key="1">
    <citation type="submission" date="2020-03" db="EMBL/GenBank/DDBJ databases">
        <title>The deep terrestrial virosphere.</title>
        <authorList>
            <person name="Holmfeldt K."/>
            <person name="Nilsson E."/>
            <person name="Simone D."/>
            <person name="Lopez-Fernandez M."/>
            <person name="Wu X."/>
            <person name="de Brujin I."/>
            <person name="Lundin D."/>
            <person name="Andersson A."/>
            <person name="Bertilsson S."/>
            <person name="Dopson M."/>
        </authorList>
    </citation>
    <scope>NUCLEOTIDE SEQUENCE</scope>
    <source>
        <strain evidence="1">MM415B01854</strain>
    </source>
</reference>
<proteinExistence type="predicted"/>
<gene>
    <name evidence="1" type="ORF">MM415B01854_0014</name>
</gene>
<evidence type="ECO:0000313" key="1">
    <source>
        <dbReference type="EMBL" id="QJA56422.1"/>
    </source>
</evidence>